<reference evidence="1" key="2">
    <citation type="submission" date="2020-09" db="EMBL/GenBank/DDBJ databases">
        <authorList>
            <person name="Sun Q."/>
            <person name="Zhou Y."/>
        </authorList>
    </citation>
    <scope>NUCLEOTIDE SEQUENCE</scope>
    <source>
        <strain evidence="1">CGMCC 1.15478</strain>
    </source>
</reference>
<comment type="caution">
    <text evidence="1">The sequence shown here is derived from an EMBL/GenBank/DDBJ whole genome shotgun (WGS) entry which is preliminary data.</text>
</comment>
<reference evidence="1" key="1">
    <citation type="journal article" date="2014" name="Int. J. Syst. Evol. Microbiol.">
        <title>Complete genome sequence of Corynebacterium casei LMG S-19264T (=DSM 44701T), isolated from a smear-ripened cheese.</title>
        <authorList>
            <consortium name="US DOE Joint Genome Institute (JGI-PGF)"/>
            <person name="Walter F."/>
            <person name="Albersmeier A."/>
            <person name="Kalinowski J."/>
            <person name="Ruckert C."/>
        </authorList>
    </citation>
    <scope>NUCLEOTIDE SEQUENCE</scope>
    <source>
        <strain evidence="1">CGMCC 1.15478</strain>
    </source>
</reference>
<dbReference type="InterPro" id="IPR011008">
    <property type="entry name" value="Dimeric_a/b-barrel"/>
</dbReference>
<dbReference type="Proteomes" id="UP000641514">
    <property type="component" value="Unassembled WGS sequence"/>
</dbReference>
<protein>
    <recommendedName>
        <fullName evidence="3">ABM domain-containing protein</fullName>
    </recommendedName>
</protein>
<dbReference type="SUPFAM" id="SSF54909">
    <property type="entry name" value="Dimeric alpha+beta barrel"/>
    <property type="match status" value="2"/>
</dbReference>
<gene>
    <name evidence="1" type="ORF">GCM10011410_15080</name>
</gene>
<evidence type="ECO:0000313" key="2">
    <source>
        <dbReference type="Proteomes" id="UP000641514"/>
    </source>
</evidence>
<accession>A0A916XDG3</accession>
<dbReference type="EMBL" id="BMJH01000001">
    <property type="protein sequence ID" value="GGC63603.1"/>
    <property type="molecule type" value="Genomic_DNA"/>
</dbReference>
<evidence type="ECO:0000313" key="1">
    <source>
        <dbReference type="EMBL" id="GGC63603.1"/>
    </source>
</evidence>
<organism evidence="1 2">
    <name type="scientific">Hoyosella rhizosphaerae</name>
    <dbReference type="NCBI Taxonomy" id="1755582"/>
    <lineage>
        <taxon>Bacteria</taxon>
        <taxon>Bacillati</taxon>
        <taxon>Actinomycetota</taxon>
        <taxon>Actinomycetes</taxon>
        <taxon>Mycobacteriales</taxon>
        <taxon>Hoyosellaceae</taxon>
        <taxon>Hoyosella</taxon>
    </lineage>
</organism>
<dbReference type="AlphaFoldDB" id="A0A916XDG3"/>
<evidence type="ECO:0008006" key="3">
    <source>
        <dbReference type="Google" id="ProtNLM"/>
    </source>
</evidence>
<sequence>MYARTTTVNAHPNSIDAGMRHIDRELMPMLQDLDGFVGLSVLVDRKTRRCIITSAWQTQEAMKASETAMRPARNRTAEAFGGRPQIDEWEIAALHRNHHSRLGSCARITWFRLDPENMDRAIDIYKHGVMPAAEELDGFSSASLMVDRETGIAVATVAYDNYAAMERSRARAEELRETAIADADAEVVEVCECELMSAHLHVPELV</sequence>
<name>A0A916XDG3_9ACTN</name>
<dbReference type="RefSeq" id="WP_188672168.1">
    <property type="nucleotide sequence ID" value="NZ_BMJH01000001.1"/>
</dbReference>
<keyword evidence="2" id="KW-1185">Reference proteome</keyword>
<proteinExistence type="predicted"/>